<dbReference type="InterPro" id="IPR042201">
    <property type="entry name" value="FH2_Formin_sf"/>
</dbReference>
<dbReference type="GO" id="GO:0051015">
    <property type="term" value="F:actin filament binding"/>
    <property type="evidence" value="ECO:0007669"/>
    <property type="project" value="InterPro"/>
</dbReference>
<protein>
    <submittedName>
        <fullName evidence="1">Uncharacterized protein</fullName>
    </submittedName>
</protein>
<dbReference type="Gene3D" id="1.20.58.2220">
    <property type="entry name" value="Formin, FH2 domain"/>
    <property type="match status" value="1"/>
</dbReference>
<accession>A0A5J5A1T4</accession>
<keyword evidence="2" id="KW-1185">Reference proteome</keyword>
<reference evidence="1 2" key="1">
    <citation type="submission" date="2019-09" db="EMBL/GenBank/DDBJ databases">
        <title>A chromosome-level genome assembly of the Chinese tupelo Nyssa sinensis.</title>
        <authorList>
            <person name="Yang X."/>
            <person name="Kang M."/>
            <person name="Yang Y."/>
            <person name="Xiong H."/>
            <person name="Wang M."/>
            <person name="Zhang Z."/>
            <person name="Wang Z."/>
            <person name="Wu H."/>
            <person name="Ma T."/>
            <person name="Liu J."/>
            <person name="Xi Z."/>
        </authorList>
    </citation>
    <scope>NUCLEOTIDE SEQUENCE [LARGE SCALE GENOMIC DNA]</scope>
    <source>
        <strain evidence="1">J267</strain>
        <tissue evidence="1">Leaf</tissue>
    </source>
</reference>
<gene>
    <name evidence="1" type="ORF">F0562_010165</name>
</gene>
<name>A0A5J5A1T4_9ASTE</name>
<dbReference type="EMBL" id="CM018047">
    <property type="protein sequence ID" value="KAA8523742.1"/>
    <property type="molecule type" value="Genomic_DNA"/>
</dbReference>
<evidence type="ECO:0000313" key="2">
    <source>
        <dbReference type="Proteomes" id="UP000325577"/>
    </source>
</evidence>
<proteinExistence type="predicted"/>
<dbReference type="OrthoDB" id="1730719at2759"/>
<evidence type="ECO:0000313" key="1">
    <source>
        <dbReference type="EMBL" id="KAA8523742.1"/>
    </source>
</evidence>
<dbReference type="PANTHER" id="PTHR23213:SF269">
    <property type="entry name" value="FORMIN-LIKE PROTEIN 5"/>
    <property type="match status" value="1"/>
</dbReference>
<dbReference type="GO" id="GO:0045010">
    <property type="term" value="P:actin nucleation"/>
    <property type="evidence" value="ECO:0007669"/>
    <property type="project" value="InterPro"/>
</dbReference>
<dbReference type="SUPFAM" id="SSF101447">
    <property type="entry name" value="Formin homology 2 domain (FH2 domain)"/>
    <property type="match status" value="1"/>
</dbReference>
<sequence>MLLLEEEKRIMAVVKSTADYFHGNAGKDEGLRLFVIVRDFLIMLDKIPNNLLILVSGFFRQSETGGWIILVQMMTLHRFCLVQVGQFVEVHRD</sequence>
<dbReference type="InterPro" id="IPR027643">
    <property type="entry name" value="Formin-like_plant"/>
</dbReference>
<dbReference type="AlphaFoldDB" id="A0A5J5A1T4"/>
<dbReference type="Proteomes" id="UP000325577">
    <property type="component" value="Linkage Group LG4"/>
</dbReference>
<dbReference type="PANTHER" id="PTHR23213">
    <property type="entry name" value="FORMIN-RELATED"/>
    <property type="match status" value="1"/>
</dbReference>
<organism evidence="1 2">
    <name type="scientific">Nyssa sinensis</name>
    <dbReference type="NCBI Taxonomy" id="561372"/>
    <lineage>
        <taxon>Eukaryota</taxon>
        <taxon>Viridiplantae</taxon>
        <taxon>Streptophyta</taxon>
        <taxon>Embryophyta</taxon>
        <taxon>Tracheophyta</taxon>
        <taxon>Spermatophyta</taxon>
        <taxon>Magnoliopsida</taxon>
        <taxon>eudicotyledons</taxon>
        <taxon>Gunneridae</taxon>
        <taxon>Pentapetalae</taxon>
        <taxon>asterids</taxon>
        <taxon>Cornales</taxon>
        <taxon>Nyssaceae</taxon>
        <taxon>Nyssa</taxon>
    </lineage>
</organism>